<dbReference type="KEGG" id="amus:LMH87_003677"/>
<evidence type="ECO:0000313" key="1">
    <source>
        <dbReference type="EMBL" id="KAJ4144807.1"/>
    </source>
</evidence>
<dbReference type="Proteomes" id="UP001144673">
    <property type="component" value="Chromosome 2"/>
</dbReference>
<dbReference type="RefSeq" id="XP_056048477.1">
    <property type="nucleotide sequence ID" value="XM_056194783.1"/>
</dbReference>
<dbReference type="EMBL" id="JAJHUN010000011">
    <property type="protein sequence ID" value="KAJ4144807.1"/>
    <property type="molecule type" value="Genomic_DNA"/>
</dbReference>
<protein>
    <submittedName>
        <fullName evidence="1">Uncharacterized protein</fullName>
    </submittedName>
</protein>
<dbReference type="AlphaFoldDB" id="A0A9W8UEW4"/>
<gene>
    <name evidence="1" type="ORF">LMH87_003677</name>
</gene>
<accession>A0A9W8UEW4</accession>
<organism evidence="1 2">
    <name type="scientific">Akanthomyces muscarius</name>
    <name type="common">Entomopathogenic fungus</name>
    <name type="synonym">Lecanicillium muscarium</name>
    <dbReference type="NCBI Taxonomy" id="2231603"/>
    <lineage>
        <taxon>Eukaryota</taxon>
        <taxon>Fungi</taxon>
        <taxon>Dikarya</taxon>
        <taxon>Ascomycota</taxon>
        <taxon>Pezizomycotina</taxon>
        <taxon>Sordariomycetes</taxon>
        <taxon>Hypocreomycetidae</taxon>
        <taxon>Hypocreales</taxon>
        <taxon>Cordycipitaceae</taxon>
        <taxon>Akanthomyces</taxon>
    </lineage>
</organism>
<dbReference type="GeneID" id="80890836"/>
<comment type="caution">
    <text evidence="1">The sequence shown here is derived from an EMBL/GenBank/DDBJ whole genome shotgun (WGS) entry which is preliminary data.</text>
</comment>
<keyword evidence="2" id="KW-1185">Reference proteome</keyword>
<sequence length="74" mass="8025">MAVIWCWASYGLASRSQITPPHRHFVDTTENATASGMIHPLPAAPTLRGVWVTSDDGITKKEEMTKMASQGLVA</sequence>
<evidence type="ECO:0000313" key="2">
    <source>
        <dbReference type="Proteomes" id="UP001144673"/>
    </source>
</evidence>
<reference evidence="1" key="1">
    <citation type="journal article" date="2023" name="Access Microbiol">
        <title>De-novo genome assembly for Akanthomyces muscarius, a biocontrol agent of insect agricultural pests.</title>
        <authorList>
            <person name="Erdos Z."/>
            <person name="Studholme D.J."/>
            <person name="Raymond B."/>
            <person name="Sharma M."/>
        </authorList>
    </citation>
    <scope>NUCLEOTIDE SEQUENCE</scope>
    <source>
        <strain evidence="1">Ve6</strain>
    </source>
</reference>
<proteinExistence type="predicted"/>
<name>A0A9W8UEW4_AKAMU</name>